<dbReference type="Proteomes" id="UP000224563">
    <property type="component" value="Unassembled WGS sequence"/>
</dbReference>
<comment type="caution">
    <text evidence="8">The sequence shown here is derived from an EMBL/GenBank/DDBJ whole genome shotgun (WGS) entry which is preliminary data.</text>
</comment>
<reference evidence="8 9" key="2">
    <citation type="submission" date="2017-10" db="EMBL/GenBank/DDBJ databases">
        <authorList>
            <person name="Banno H."/>
            <person name="Chua N.-H."/>
        </authorList>
    </citation>
    <scope>NUCLEOTIDE SEQUENCE [LARGE SCALE GENOMIC DNA]</scope>
    <source>
        <strain evidence="8 9">JK623</strain>
    </source>
</reference>
<organism evidence="8 9">
    <name type="scientific">Agathobacter ruminis</name>
    <dbReference type="NCBI Taxonomy" id="1712665"/>
    <lineage>
        <taxon>Bacteria</taxon>
        <taxon>Bacillati</taxon>
        <taxon>Bacillota</taxon>
        <taxon>Clostridia</taxon>
        <taxon>Lachnospirales</taxon>
        <taxon>Lachnospiraceae</taxon>
        <taxon>Agathobacter</taxon>
    </lineage>
</organism>
<evidence type="ECO:0000313" key="9">
    <source>
        <dbReference type="Proteomes" id="UP000224563"/>
    </source>
</evidence>
<dbReference type="Pfam" id="PF16822">
    <property type="entry name" value="ALGX"/>
    <property type="match status" value="1"/>
</dbReference>
<keyword evidence="6" id="KW-0016">Alginate biosynthesis</keyword>
<keyword evidence="5" id="KW-0574">Periplasm</keyword>
<reference evidence="8 9" key="1">
    <citation type="submission" date="2017-10" db="EMBL/GenBank/DDBJ databases">
        <title>Resolving the taxonomy of Roseburia spp., Eubacterium rectale and Agathobacter spp. through phylogenomic analysis.</title>
        <authorList>
            <person name="Sheridan P.O."/>
            <person name="Walker A.W."/>
            <person name="Duncan S.H."/>
            <person name="Scott K.P."/>
            <person name="Toole P.W.O."/>
            <person name="Luis P."/>
            <person name="Flint H.J."/>
        </authorList>
    </citation>
    <scope>NUCLEOTIDE SEQUENCE [LARGE SCALE GENOMIC DNA]</scope>
    <source>
        <strain evidence="8 9">JK623</strain>
    </source>
</reference>
<feature type="domain" description="AlgX/AlgJ SGNH hydrolase-like" evidence="7">
    <location>
        <begin position="84"/>
        <end position="229"/>
    </location>
</feature>
<accession>A0A2G3DYT7</accession>
<evidence type="ECO:0000313" key="8">
    <source>
        <dbReference type="EMBL" id="PHU36207.1"/>
    </source>
</evidence>
<dbReference type="AlphaFoldDB" id="A0A2G3DYT7"/>
<evidence type="ECO:0000256" key="1">
    <source>
        <dbReference type="ARBA" id="ARBA00004418"/>
    </source>
</evidence>
<evidence type="ECO:0000256" key="5">
    <source>
        <dbReference type="ARBA" id="ARBA00022764"/>
    </source>
</evidence>
<comment type="pathway">
    <text evidence="2">Glycan biosynthesis; alginate biosynthesis.</text>
</comment>
<keyword evidence="3" id="KW-0808">Transferase</keyword>
<name>A0A2G3DYT7_9FIRM</name>
<proteinExistence type="predicted"/>
<evidence type="ECO:0000256" key="2">
    <source>
        <dbReference type="ARBA" id="ARBA00005182"/>
    </source>
</evidence>
<keyword evidence="9" id="KW-1185">Reference proteome</keyword>
<evidence type="ECO:0000259" key="7">
    <source>
        <dbReference type="Pfam" id="PF16822"/>
    </source>
</evidence>
<comment type="subcellular location">
    <subcellularLocation>
        <location evidence="1">Periplasm</location>
    </subcellularLocation>
</comment>
<keyword evidence="4" id="KW-0732">Signal</keyword>
<evidence type="ECO:0000256" key="3">
    <source>
        <dbReference type="ARBA" id="ARBA00022679"/>
    </source>
</evidence>
<protein>
    <recommendedName>
        <fullName evidence="7">AlgX/AlgJ SGNH hydrolase-like domain-containing protein</fullName>
    </recommendedName>
</protein>
<evidence type="ECO:0000256" key="4">
    <source>
        <dbReference type="ARBA" id="ARBA00022729"/>
    </source>
</evidence>
<sequence length="358" mass="40460">MKKLYFGLFLGLMVLGGISIFATGQKTFSENENRYLKTVSSISSTSDVESVLADQFPLRDQWLSLASSMRYACLSREINDTYIGTDGYLFDKCSEGDFNLRQYKNNLAFINKFADAYSVNDFDVVLVPSPYTILSDYLPGNAPVYDADAKYQLAQQTLNDSVVLQDLRSTFQLLTNSTQVYYRTDHHWTTRAAYAAFRKIIDGRSDAKAVEDAINADMTTVTDRFHGTLYSRVLLRNGIYDAIEAPVVSSGQSDSDILYDNAKLDTKDKYAYFLGGNIGRLDIDGTGDGNLLLVKDSFANCMVPYLAQKYKHITILDLRYFNENIAQLMNEGHFDRVMVLYEMSNFADDANLFKLSRK</sequence>
<evidence type="ECO:0000256" key="6">
    <source>
        <dbReference type="ARBA" id="ARBA00022841"/>
    </source>
</evidence>
<dbReference type="InterPro" id="IPR031811">
    <property type="entry name" value="ALGX/ALGJ_SGNH-like"/>
</dbReference>
<gene>
    <name evidence="8" type="ORF">CSX02_13050</name>
</gene>
<dbReference type="RefSeq" id="WP_099386997.1">
    <property type="nucleotide sequence ID" value="NZ_JANSWH010000020.1"/>
</dbReference>
<dbReference type="EMBL" id="PDYG01000135">
    <property type="protein sequence ID" value="PHU36207.1"/>
    <property type="molecule type" value="Genomic_DNA"/>
</dbReference>